<feature type="transmembrane region" description="Helical" evidence="10">
    <location>
        <begin position="297"/>
        <end position="320"/>
    </location>
</feature>
<evidence type="ECO:0000256" key="6">
    <source>
        <dbReference type="ARBA" id="ARBA00022692"/>
    </source>
</evidence>
<keyword evidence="5 10" id="KW-0808">Transferase</keyword>
<dbReference type="UniPathway" id="UPA00378"/>
<dbReference type="Proteomes" id="UP000248985">
    <property type="component" value="Chromosome 1"/>
</dbReference>
<feature type="transmembrane region" description="Helical" evidence="10">
    <location>
        <begin position="441"/>
        <end position="458"/>
    </location>
</feature>
<keyword evidence="4 10" id="KW-0328">Glycosyltransferase</keyword>
<evidence type="ECO:0000256" key="9">
    <source>
        <dbReference type="ARBA" id="ARBA00093617"/>
    </source>
</evidence>
<comment type="similarity">
    <text evidence="3 10">Belongs to the glycosyltransferase 39 family.</text>
</comment>
<evidence type="ECO:0000256" key="7">
    <source>
        <dbReference type="ARBA" id="ARBA00022989"/>
    </source>
</evidence>
<dbReference type="AlphaFoldDB" id="A0A7Z7PAA2"/>
<feature type="transmembrane region" description="Helical" evidence="10">
    <location>
        <begin position="464"/>
        <end position="487"/>
    </location>
</feature>
<keyword evidence="7 10" id="KW-1133">Transmembrane helix</keyword>
<feature type="transmembrane region" description="Helical" evidence="10">
    <location>
        <begin position="188"/>
        <end position="206"/>
    </location>
</feature>
<keyword evidence="6 10" id="KW-0812">Transmembrane</keyword>
<dbReference type="Pfam" id="PF02366">
    <property type="entry name" value="PMT"/>
    <property type="match status" value="1"/>
</dbReference>
<evidence type="ECO:0000256" key="8">
    <source>
        <dbReference type="ARBA" id="ARBA00023136"/>
    </source>
</evidence>
<feature type="transmembrane region" description="Helical" evidence="10">
    <location>
        <begin position="417"/>
        <end position="434"/>
    </location>
</feature>
<name>A0A7Z7PAA2_MICLC</name>
<dbReference type="GO" id="GO:0004169">
    <property type="term" value="F:dolichyl-phosphate-mannose-protein mannosyltransferase activity"/>
    <property type="evidence" value="ECO:0007669"/>
    <property type="project" value="UniProtKB-UniRule"/>
</dbReference>
<dbReference type="EC" id="2.4.1.-" evidence="10"/>
<dbReference type="Pfam" id="PF16192">
    <property type="entry name" value="PMT_4TMC"/>
    <property type="match status" value="1"/>
</dbReference>
<feature type="transmembrane region" description="Helical" evidence="10">
    <location>
        <begin position="244"/>
        <end position="276"/>
    </location>
</feature>
<evidence type="ECO:0000259" key="11">
    <source>
        <dbReference type="Pfam" id="PF02366"/>
    </source>
</evidence>
<feature type="domain" description="ArnT-like N-terminal" evidence="11">
    <location>
        <begin position="49"/>
        <end position="277"/>
    </location>
</feature>
<gene>
    <name evidence="13" type="ORF">NCTC2665_01555</name>
</gene>
<proteinExistence type="inferred from homology"/>
<feature type="domain" description="Protein O-mannosyl-transferase C-terminal four TM" evidence="12">
    <location>
        <begin position="347"/>
        <end position="539"/>
    </location>
</feature>
<comment type="function">
    <text evidence="10">Protein O-mannosyltransferase that catalyzes the transfer of a single mannose residue from a polyprenol phospho-mannosyl lipidic donor to the hydroxyl group of selected serine and threonine residues in acceptor proteins.</text>
</comment>
<dbReference type="InterPro" id="IPR032421">
    <property type="entry name" value="PMT_4TMC"/>
</dbReference>
<keyword evidence="8 10" id="KW-0472">Membrane</keyword>
<evidence type="ECO:0000256" key="2">
    <source>
        <dbReference type="ARBA" id="ARBA00004922"/>
    </source>
</evidence>
<evidence type="ECO:0000256" key="3">
    <source>
        <dbReference type="ARBA" id="ARBA00007222"/>
    </source>
</evidence>
<dbReference type="InterPro" id="IPR003342">
    <property type="entry name" value="ArnT-like_N"/>
</dbReference>
<evidence type="ECO:0000313" key="13">
    <source>
        <dbReference type="EMBL" id="SQG49025.1"/>
    </source>
</evidence>
<evidence type="ECO:0000256" key="1">
    <source>
        <dbReference type="ARBA" id="ARBA00004127"/>
    </source>
</evidence>
<sequence>MEPVPATALAPRPAAVAADDGPFGVAALRARLGVSAAPLTRWHWILPLLVTAIAGVLRFTNLAHPDQLIFDETYYPKDAYSLLESGYERRWDEDVNDAFARGEAEPLEGAAYVVHPPLGKWLIGLGMLAFGPDNGVGWRFSAAVAGTLSVLLVALATQHLLRSVSLGAVAGLLLAVEGHHLVMSRIGLLDIFLSFFVLAAFAALLADRVHGRRLLAERLALDVARRGRDALASGPWLGWRPWRLLAGVLLGAGCAVKLSGLAFMAAFGLLTVLWDMSARRTAGVRHWAWAGVEKDGLYAFVAVVGGGLVAYLASWTGWFVTGGGYYRDWHRDNPPEGLLAGLVPGPLRSLWHYHEESTTFHQGLTSPHDYAANPWTWPFMGRPVSYYYEGAEPGEGICPADAAGACSSAITDIANPFVWWTGLAAVLVCVWLLVRHRDWRAGALLGAYAAGQLVWFLWPERTMFFFYTIAYEPFLVMMIALALSLLLRPGRRPGPRWGSALVLAYVTIAVAVSLFFLPVWIGDVIPYDQWRWRMWFSSWI</sequence>
<evidence type="ECO:0000313" key="14">
    <source>
        <dbReference type="Proteomes" id="UP000248985"/>
    </source>
</evidence>
<keyword evidence="10" id="KW-1003">Cell membrane</keyword>
<comment type="pathway">
    <text evidence="2 10">Protein modification; protein glycosylation.</text>
</comment>
<evidence type="ECO:0000256" key="4">
    <source>
        <dbReference type="ARBA" id="ARBA00022676"/>
    </source>
</evidence>
<dbReference type="PANTHER" id="PTHR10050:SF46">
    <property type="entry name" value="PROTEIN O-MANNOSYL-TRANSFERASE 2"/>
    <property type="match status" value="1"/>
</dbReference>
<evidence type="ECO:0000259" key="12">
    <source>
        <dbReference type="Pfam" id="PF16192"/>
    </source>
</evidence>
<organism evidence="13 14">
    <name type="scientific">Micrococcus luteus (strain ATCC 4698 / DSM 20030 / JCM 1464 / CCM 169 / CCUG 5858 / IAM 1056 / NBRC 3333 / NCIMB 9278 / NCTC 2665 / VKM Ac-2230)</name>
    <name type="common">Micrococcus lysodeikticus</name>
    <dbReference type="NCBI Taxonomy" id="465515"/>
    <lineage>
        <taxon>Bacteria</taxon>
        <taxon>Bacillati</taxon>
        <taxon>Actinomycetota</taxon>
        <taxon>Actinomycetes</taxon>
        <taxon>Micrococcales</taxon>
        <taxon>Micrococcaceae</taxon>
        <taxon>Micrococcus</taxon>
    </lineage>
</organism>
<comment type="subcellular location">
    <subcellularLocation>
        <location evidence="10">Cell membrane</location>
    </subcellularLocation>
    <subcellularLocation>
        <location evidence="1">Endomembrane system</location>
        <topology evidence="1">Multi-pass membrane protein</topology>
    </subcellularLocation>
</comment>
<dbReference type="PANTHER" id="PTHR10050">
    <property type="entry name" value="DOLICHYL-PHOSPHATE-MANNOSE--PROTEIN MANNOSYLTRANSFERASE"/>
    <property type="match status" value="1"/>
</dbReference>
<dbReference type="GO" id="GO:0012505">
    <property type="term" value="C:endomembrane system"/>
    <property type="evidence" value="ECO:0007669"/>
    <property type="project" value="UniProtKB-SubCell"/>
</dbReference>
<reference evidence="13 14" key="1">
    <citation type="submission" date="2018-06" db="EMBL/GenBank/DDBJ databases">
        <authorList>
            <consortium name="Pathogen Informatics"/>
            <person name="Doyle S."/>
        </authorList>
    </citation>
    <scope>NUCLEOTIDE SEQUENCE [LARGE SCALE GENOMIC DNA]</scope>
    <source>
        <strain evidence="13 14">NCTC2665</strain>
    </source>
</reference>
<dbReference type="GO" id="GO:0005886">
    <property type="term" value="C:plasma membrane"/>
    <property type="evidence" value="ECO:0007669"/>
    <property type="project" value="UniProtKB-SubCell"/>
</dbReference>
<dbReference type="InterPro" id="IPR027005">
    <property type="entry name" value="PMT-like"/>
</dbReference>
<accession>A0A7Z7PAA2</accession>
<evidence type="ECO:0000256" key="10">
    <source>
        <dbReference type="RuleBase" id="RU367007"/>
    </source>
</evidence>
<protein>
    <recommendedName>
        <fullName evidence="9 10">Polyprenol-phosphate-mannose--protein mannosyltransferase</fullName>
        <ecNumber evidence="10">2.4.1.-</ecNumber>
    </recommendedName>
</protein>
<dbReference type="EMBL" id="LS483396">
    <property type="protein sequence ID" value="SQG49025.1"/>
    <property type="molecule type" value="Genomic_DNA"/>
</dbReference>
<evidence type="ECO:0000256" key="5">
    <source>
        <dbReference type="ARBA" id="ARBA00022679"/>
    </source>
</evidence>
<feature type="transmembrane region" description="Helical" evidence="10">
    <location>
        <begin position="499"/>
        <end position="521"/>
    </location>
</feature>
<feature type="transmembrane region" description="Helical" evidence="10">
    <location>
        <begin position="136"/>
        <end position="154"/>
    </location>
</feature>